<dbReference type="GeneID" id="20246295"/>
<feature type="transmembrane region" description="Helical" evidence="4">
    <location>
        <begin position="332"/>
        <end position="350"/>
    </location>
</feature>
<dbReference type="PANTHER" id="PTHR15302">
    <property type="entry name" value="E3 UBIQUITIN-PROTEIN LIGASE RNF103"/>
    <property type="match status" value="1"/>
</dbReference>
<dbReference type="CTD" id="20246295"/>
<dbReference type="GO" id="GO:0004842">
    <property type="term" value="F:ubiquitin-protein transferase activity"/>
    <property type="evidence" value="ECO:0007669"/>
    <property type="project" value="InterPro"/>
</dbReference>
<evidence type="ECO:0000256" key="2">
    <source>
        <dbReference type="ARBA" id="ARBA00022833"/>
    </source>
</evidence>
<keyword evidence="4" id="KW-0812">Transmembrane</keyword>
<feature type="transmembrane region" description="Helical" evidence="4">
    <location>
        <begin position="424"/>
        <end position="443"/>
    </location>
</feature>
<dbReference type="GO" id="GO:0016567">
    <property type="term" value="P:protein ubiquitination"/>
    <property type="evidence" value="ECO:0007669"/>
    <property type="project" value="InterPro"/>
</dbReference>
<feature type="transmembrane region" description="Helical" evidence="4">
    <location>
        <begin position="362"/>
        <end position="386"/>
    </location>
</feature>
<dbReference type="InterPro" id="IPR013083">
    <property type="entry name" value="Znf_RING/FYVE/PHD"/>
</dbReference>
<accession>V3ZFK7</accession>
<keyword evidence="4" id="KW-0472">Membrane</keyword>
<proteinExistence type="predicted"/>
<dbReference type="SUPFAM" id="SSF57850">
    <property type="entry name" value="RING/U-box"/>
    <property type="match status" value="1"/>
</dbReference>
<keyword evidence="2" id="KW-0862">Zinc</keyword>
<keyword evidence="7" id="KW-1185">Reference proteome</keyword>
<dbReference type="HOGENOM" id="CLU_031351_0_0_1"/>
<evidence type="ECO:0000313" key="7">
    <source>
        <dbReference type="Proteomes" id="UP000030746"/>
    </source>
</evidence>
<dbReference type="AlphaFoldDB" id="V3ZFK7"/>
<dbReference type="OMA" id="PDWLAWP"/>
<dbReference type="PANTHER" id="PTHR15302:SF0">
    <property type="entry name" value="E3 UBIQUITIN-PROTEIN LIGASE RNF103"/>
    <property type="match status" value="1"/>
</dbReference>
<dbReference type="EMBL" id="KB203854">
    <property type="protein sequence ID" value="ESO82857.1"/>
    <property type="molecule type" value="Genomic_DNA"/>
</dbReference>
<dbReference type="OrthoDB" id="21204at2759"/>
<dbReference type="InterPro" id="IPR042494">
    <property type="entry name" value="RNF103"/>
</dbReference>
<keyword evidence="1 3" id="KW-0863">Zinc-finger</keyword>
<evidence type="ECO:0000256" key="1">
    <source>
        <dbReference type="ARBA" id="ARBA00022771"/>
    </source>
</evidence>
<evidence type="ECO:0000259" key="5">
    <source>
        <dbReference type="PROSITE" id="PS50089"/>
    </source>
</evidence>
<organism evidence="6 7">
    <name type="scientific">Lottia gigantea</name>
    <name type="common">Giant owl limpet</name>
    <dbReference type="NCBI Taxonomy" id="225164"/>
    <lineage>
        <taxon>Eukaryota</taxon>
        <taxon>Metazoa</taxon>
        <taxon>Spiralia</taxon>
        <taxon>Lophotrochozoa</taxon>
        <taxon>Mollusca</taxon>
        <taxon>Gastropoda</taxon>
        <taxon>Patellogastropoda</taxon>
        <taxon>Lottioidea</taxon>
        <taxon>Lottiidae</taxon>
        <taxon>Lottia</taxon>
    </lineage>
</organism>
<dbReference type="GO" id="GO:0005783">
    <property type="term" value="C:endoplasmic reticulum"/>
    <property type="evidence" value="ECO:0007669"/>
    <property type="project" value="TreeGrafter"/>
</dbReference>
<reference evidence="6 7" key="1">
    <citation type="journal article" date="2013" name="Nature">
        <title>Insights into bilaterian evolution from three spiralian genomes.</title>
        <authorList>
            <person name="Simakov O."/>
            <person name="Marletaz F."/>
            <person name="Cho S.J."/>
            <person name="Edsinger-Gonzales E."/>
            <person name="Havlak P."/>
            <person name="Hellsten U."/>
            <person name="Kuo D.H."/>
            <person name="Larsson T."/>
            <person name="Lv J."/>
            <person name="Arendt D."/>
            <person name="Savage R."/>
            <person name="Osoegawa K."/>
            <person name="de Jong P."/>
            <person name="Grimwood J."/>
            <person name="Chapman J.A."/>
            <person name="Shapiro H."/>
            <person name="Aerts A."/>
            <person name="Otillar R.P."/>
            <person name="Terry A.Y."/>
            <person name="Boore J.L."/>
            <person name="Grigoriev I.V."/>
            <person name="Lindberg D.R."/>
            <person name="Seaver E.C."/>
            <person name="Weisblat D.A."/>
            <person name="Putnam N.H."/>
            <person name="Rokhsar D.S."/>
        </authorList>
    </citation>
    <scope>NUCLEOTIDE SEQUENCE [LARGE SCALE GENOMIC DNA]</scope>
</reference>
<dbReference type="Pfam" id="PF13639">
    <property type="entry name" value="zf-RING_2"/>
    <property type="match status" value="1"/>
</dbReference>
<name>V3ZFK7_LOTGI</name>
<gene>
    <name evidence="6" type="ORF">LOTGIDRAFT_211488</name>
</gene>
<dbReference type="Proteomes" id="UP000030746">
    <property type="component" value="Unassembled WGS sequence"/>
</dbReference>
<dbReference type="SMART" id="SM00184">
    <property type="entry name" value="RING"/>
    <property type="match status" value="1"/>
</dbReference>
<dbReference type="CDD" id="cd16473">
    <property type="entry name" value="RING-H2_RNF103"/>
    <property type="match status" value="1"/>
</dbReference>
<keyword evidence="1 3" id="KW-0479">Metal-binding</keyword>
<dbReference type="PROSITE" id="PS50089">
    <property type="entry name" value="ZF_RING_2"/>
    <property type="match status" value="1"/>
</dbReference>
<feature type="domain" description="RING-type" evidence="5">
    <location>
        <begin position="579"/>
        <end position="621"/>
    </location>
</feature>
<protein>
    <recommendedName>
        <fullName evidence="5">RING-type domain-containing protein</fullName>
    </recommendedName>
</protein>
<dbReference type="STRING" id="225164.V3ZFK7"/>
<evidence type="ECO:0000313" key="6">
    <source>
        <dbReference type="EMBL" id="ESO82857.1"/>
    </source>
</evidence>
<dbReference type="Gene3D" id="3.30.40.10">
    <property type="entry name" value="Zinc/RING finger domain, C3HC4 (zinc finger)"/>
    <property type="match status" value="1"/>
</dbReference>
<dbReference type="RefSeq" id="XP_009066648.1">
    <property type="nucleotide sequence ID" value="XM_009068400.1"/>
</dbReference>
<dbReference type="InterPro" id="IPR001841">
    <property type="entry name" value="Znf_RING"/>
</dbReference>
<keyword evidence="4" id="KW-1133">Transmembrane helix</keyword>
<evidence type="ECO:0000256" key="4">
    <source>
        <dbReference type="SAM" id="Phobius"/>
    </source>
</evidence>
<dbReference type="GO" id="GO:0008270">
    <property type="term" value="F:zinc ion binding"/>
    <property type="evidence" value="ECO:0007669"/>
    <property type="project" value="UniProtKB-KW"/>
</dbReference>
<dbReference type="KEGG" id="lgi:LOTGIDRAFT_211488"/>
<evidence type="ECO:0000256" key="3">
    <source>
        <dbReference type="PROSITE-ProRule" id="PRU00175"/>
    </source>
</evidence>
<dbReference type="GO" id="GO:0036503">
    <property type="term" value="P:ERAD pathway"/>
    <property type="evidence" value="ECO:0007669"/>
    <property type="project" value="TreeGrafter"/>
</dbReference>
<sequence length="637" mass="74594">MWLKLCLLLIYVTFLFIIARFIEAVTWYETGSLSRRLLDPMTLSVMKLKALLHQRGVTYDGVVEKSDLTQLVESTGPAMEDEVEMSLMEEETSVETVFESGAHFYEQVEDAKDSVWIISVIWGDTLNHRFISETVWKSIKKRVSRFGIRAGIMDCGKYPKYCHRKGFSTPRLMMAVPQDFKTKASVKMYTYYGPARESNINRWIHERIDEKVNTVKRFKEFKSDWLLYKHSFLNPEIRTILFSKGLTMPMFYSALSLKFPGRVQFGKVDMRSSNEEFKHFLWNNSKVYGSLPYYLIITPEDKFVYGLKRGEYLTYESLEIYLKCLYPSLNDLFILSFVIVNVMSWFEFFEVQGTLFKRLRKLLWCALKYNVLLIMTWLPLVGIFSLPNLDKLTMFGLKIVRLISTSSLASLLRQDIFFYTVYSRCLALSFLLYTFLIGLVQYMKQDVVTNENNGEEEEDLWNFNQMRTLQHLFRPADSIGRLESGLNRFGVVTSTLWLQPSGSLEYIQQLPTWQFHINNVHCVNENPTEMKEIVQNENLDMLKEDEVFSEKEIVQSEKFMEDIKLNLSFPPGYLPNTQCVICLDDYENGITLCGLPCGHSFHEKCILSWLNRDNHFCPTCRWPADQPKKDTLHLHCE</sequence>